<evidence type="ECO:0000313" key="2">
    <source>
        <dbReference type="Proteomes" id="UP000265520"/>
    </source>
</evidence>
<evidence type="ECO:0000313" key="1">
    <source>
        <dbReference type="EMBL" id="MCI67051.1"/>
    </source>
</evidence>
<proteinExistence type="predicted"/>
<accession>A0A392U0W3</accession>
<dbReference type="EMBL" id="LXQA010707723">
    <property type="protein sequence ID" value="MCI67051.1"/>
    <property type="molecule type" value="Genomic_DNA"/>
</dbReference>
<dbReference type="AlphaFoldDB" id="A0A392U0W3"/>
<dbReference type="Proteomes" id="UP000265520">
    <property type="component" value="Unassembled WGS sequence"/>
</dbReference>
<comment type="caution">
    <text evidence="1">The sequence shown here is derived from an EMBL/GenBank/DDBJ whole genome shotgun (WGS) entry which is preliminary data.</text>
</comment>
<name>A0A392U0W3_9FABA</name>
<reference evidence="1 2" key="1">
    <citation type="journal article" date="2018" name="Front. Plant Sci.">
        <title>Red Clover (Trifolium pratense) and Zigzag Clover (T. medium) - A Picture of Genomic Similarities and Differences.</title>
        <authorList>
            <person name="Dluhosova J."/>
            <person name="Istvanek J."/>
            <person name="Nedelnik J."/>
            <person name="Repkova J."/>
        </authorList>
    </citation>
    <scope>NUCLEOTIDE SEQUENCE [LARGE SCALE GENOMIC DNA]</scope>
    <source>
        <strain evidence="2">cv. 10/8</strain>
        <tissue evidence="1">Leaf</tissue>
    </source>
</reference>
<sequence length="40" mass="4326">HGGARHAVESVNIKMSLCELCSAQIGLARRASGKFKLEWA</sequence>
<feature type="non-terminal residue" evidence="1">
    <location>
        <position position="1"/>
    </location>
</feature>
<organism evidence="1 2">
    <name type="scientific">Trifolium medium</name>
    <dbReference type="NCBI Taxonomy" id="97028"/>
    <lineage>
        <taxon>Eukaryota</taxon>
        <taxon>Viridiplantae</taxon>
        <taxon>Streptophyta</taxon>
        <taxon>Embryophyta</taxon>
        <taxon>Tracheophyta</taxon>
        <taxon>Spermatophyta</taxon>
        <taxon>Magnoliopsida</taxon>
        <taxon>eudicotyledons</taxon>
        <taxon>Gunneridae</taxon>
        <taxon>Pentapetalae</taxon>
        <taxon>rosids</taxon>
        <taxon>fabids</taxon>
        <taxon>Fabales</taxon>
        <taxon>Fabaceae</taxon>
        <taxon>Papilionoideae</taxon>
        <taxon>50 kb inversion clade</taxon>
        <taxon>NPAAA clade</taxon>
        <taxon>Hologalegina</taxon>
        <taxon>IRL clade</taxon>
        <taxon>Trifolieae</taxon>
        <taxon>Trifolium</taxon>
    </lineage>
</organism>
<keyword evidence="2" id="KW-1185">Reference proteome</keyword>
<protein>
    <submittedName>
        <fullName evidence="1">Uncharacterized protein</fullName>
    </submittedName>
</protein>